<feature type="region of interest" description="Disordered" evidence="1">
    <location>
        <begin position="162"/>
        <end position="203"/>
    </location>
</feature>
<comment type="caution">
    <text evidence="2">The sequence shown here is derived from an EMBL/GenBank/DDBJ whole genome shotgun (WGS) entry which is preliminary data.</text>
</comment>
<feature type="region of interest" description="Disordered" evidence="1">
    <location>
        <begin position="87"/>
        <end position="118"/>
    </location>
</feature>
<proteinExistence type="predicted"/>
<dbReference type="EMBL" id="CAUYUJ010015386">
    <property type="protein sequence ID" value="CAK0853284.1"/>
    <property type="molecule type" value="Genomic_DNA"/>
</dbReference>
<feature type="region of interest" description="Disordered" evidence="1">
    <location>
        <begin position="50"/>
        <end position="70"/>
    </location>
</feature>
<accession>A0ABN9U364</accession>
<evidence type="ECO:0000256" key="1">
    <source>
        <dbReference type="SAM" id="MobiDB-lite"/>
    </source>
</evidence>
<dbReference type="Proteomes" id="UP001189429">
    <property type="component" value="Unassembled WGS sequence"/>
</dbReference>
<protein>
    <submittedName>
        <fullName evidence="2">Uncharacterized protein</fullName>
    </submittedName>
</protein>
<evidence type="ECO:0000313" key="3">
    <source>
        <dbReference type="Proteomes" id="UP001189429"/>
    </source>
</evidence>
<organism evidence="2 3">
    <name type="scientific">Prorocentrum cordatum</name>
    <dbReference type="NCBI Taxonomy" id="2364126"/>
    <lineage>
        <taxon>Eukaryota</taxon>
        <taxon>Sar</taxon>
        <taxon>Alveolata</taxon>
        <taxon>Dinophyceae</taxon>
        <taxon>Prorocentrales</taxon>
        <taxon>Prorocentraceae</taxon>
        <taxon>Prorocentrum</taxon>
    </lineage>
</organism>
<name>A0ABN9U364_9DINO</name>
<feature type="non-terminal residue" evidence="2">
    <location>
        <position position="1"/>
    </location>
</feature>
<reference evidence="2" key="1">
    <citation type="submission" date="2023-10" db="EMBL/GenBank/DDBJ databases">
        <authorList>
            <person name="Chen Y."/>
            <person name="Shah S."/>
            <person name="Dougan E. K."/>
            <person name="Thang M."/>
            <person name="Chan C."/>
        </authorList>
    </citation>
    <scope>NUCLEOTIDE SEQUENCE [LARGE SCALE GENOMIC DNA]</scope>
</reference>
<sequence length="203" mass="22388">RRRRGVRWAAARPPAPCRRCCRRPPPAGRGSTRRRRWCWRSGGRCRRARSAARTQGVAARRISPKGPPLRVTAGIPAAPRAAAAAGAPLHGQGARPLRPRATWACPRSSEAGAPRRRQRRRALLLRGAGIRRTGRRCARWRGRWRATRRGSSALSSCGQCSRRPARCGSASGGWRETRWPGWGSSPDVRTRSRTAAGTEGDWP</sequence>
<gene>
    <name evidence="2" type="ORF">PCOR1329_LOCUS44814</name>
</gene>
<evidence type="ECO:0000313" key="2">
    <source>
        <dbReference type="EMBL" id="CAK0853284.1"/>
    </source>
</evidence>
<keyword evidence="3" id="KW-1185">Reference proteome</keyword>